<evidence type="ECO:0000256" key="1">
    <source>
        <dbReference type="SAM" id="Phobius"/>
    </source>
</evidence>
<dbReference type="Proteomes" id="UP001482620">
    <property type="component" value="Unassembled WGS sequence"/>
</dbReference>
<protein>
    <submittedName>
        <fullName evidence="2">Uncharacterized protein</fullName>
    </submittedName>
</protein>
<accession>A0ABV0TEM9</accession>
<keyword evidence="1" id="KW-0812">Transmembrane</keyword>
<name>A0ABV0TEM9_9TELE</name>
<gene>
    <name evidence="2" type="ORF">ILYODFUR_038570</name>
</gene>
<organism evidence="2 3">
    <name type="scientific">Ilyodon furcidens</name>
    <name type="common">goldbreast splitfin</name>
    <dbReference type="NCBI Taxonomy" id="33524"/>
    <lineage>
        <taxon>Eukaryota</taxon>
        <taxon>Metazoa</taxon>
        <taxon>Chordata</taxon>
        <taxon>Craniata</taxon>
        <taxon>Vertebrata</taxon>
        <taxon>Euteleostomi</taxon>
        <taxon>Actinopterygii</taxon>
        <taxon>Neopterygii</taxon>
        <taxon>Teleostei</taxon>
        <taxon>Neoteleostei</taxon>
        <taxon>Acanthomorphata</taxon>
        <taxon>Ovalentaria</taxon>
        <taxon>Atherinomorphae</taxon>
        <taxon>Cyprinodontiformes</taxon>
        <taxon>Goodeidae</taxon>
        <taxon>Ilyodon</taxon>
    </lineage>
</organism>
<dbReference type="EMBL" id="JAHRIQ010032915">
    <property type="protein sequence ID" value="MEQ2231347.1"/>
    <property type="molecule type" value="Genomic_DNA"/>
</dbReference>
<keyword evidence="1" id="KW-1133">Transmembrane helix</keyword>
<evidence type="ECO:0000313" key="2">
    <source>
        <dbReference type="EMBL" id="MEQ2231347.1"/>
    </source>
</evidence>
<keyword evidence="1" id="KW-0472">Membrane</keyword>
<evidence type="ECO:0000313" key="3">
    <source>
        <dbReference type="Proteomes" id="UP001482620"/>
    </source>
</evidence>
<reference evidence="2 3" key="1">
    <citation type="submission" date="2021-06" db="EMBL/GenBank/DDBJ databases">
        <authorList>
            <person name="Palmer J.M."/>
        </authorList>
    </citation>
    <scope>NUCLEOTIDE SEQUENCE [LARGE SCALE GENOMIC DNA]</scope>
    <source>
        <strain evidence="3">if_2019</strain>
        <tissue evidence="2">Muscle</tissue>
    </source>
</reference>
<keyword evidence="3" id="KW-1185">Reference proteome</keyword>
<proteinExistence type="predicted"/>
<sequence>MTKAGQSNDLEMEEISFLRYFFLKKPLCFIFSLNMLITTTFLCVFSGSWVMCASAQKRRHSVSLLRHLIVCSMGSSLRNTEGLICPMMSCSLSQKMHMFVVVESDRGRFILAPEMKGTRFSLEADQDHLKKWVSVPDQGGKANSGPFKADQTWQVRIHNKNKTWIEVNDLFTEAGIQLL</sequence>
<feature type="transmembrane region" description="Helical" evidence="1">
    <location>
        <begin position="27"/>
        <end position="51"/>
    </location>
</feature>
<comment type="caution">
    <text evidence="2">The sequence shown here is derived from an EMBL/GenBank/DDBJ whole genome shotgun (WGS) entry which is preliminary data.</text>
</comment>